<dbReference type="Pfam" id="PF13662">
    <property type="entry name" value="Toprim_4"/>
    <property type="match status" value="1"/>
</dbReference>
<dbReference type="Pfam" id="PF21175">
    <property type="entry name" value="RecR_C"/>
    <property type="match status" value="1"/>
</dbReference>
<dbReference type="AlphaFoldDB" id="A0A1G2QHB7"/>
<dbReference type="Gene3D" id="1.10.8.420">
    <property type="entry name" value="RecR Domain 1"/>
    <property type="match status" value="1"/>
</dbReference>
<evidence type="ECO:0000256" key="3">
    <source>
        <dbReference type="ARBA" id="ARBA00022771"/>
    </source>
</evidence>
<keyword evidence="1 7" id="KW-0479">Metal-binding</keyword>
<dbReference type="GO" id="GO:0003677">
    <property type="term" value="F:DNA binding"/>
    <property type="evidence" value="ECO:0007669"/>
    <property type="project" value="UniProtKB-UniRule"/>
</dbReference>
<dbReference type="InterPro" id="IPR000093">
    <property type="entry name" value="DNA_Rcmb_RecR"/>
</dbReference>
<keyword evidence="3 7" id="KW-0863">Zinc-finger</keyword>
<evidence type="ECO:0000256" key="2">
    <source>
        <dbReference type="ARBA" id="ARBA00022763"/>
    </source>
</evidence>
<keyword evidence="2 7" id="KW-0227">DNA damage</keyword>
<dbReference type="PROSITE" id="PS50880">
    <property type="entry name" value="TOPRIM"/>
    <property type="match status" value="1"/>
</dbReference>
<comment type="caution">
    <text evidence="9">The sequence shown here is derived from an EMBL/GenBank/DDBJ whole genome shotgun (WGS) entry which is preliminary data.</text>
</comment>
<accession>A0A1G2QHB7</accession>
<evidence type="ECO:0000313" key="9">
    <source>
        <dbReference type="EMBL" id="OHA59479.1"/>
    </source>
</evidence>
<evidence type="ECO:0000256" key="6">
    <source>
        <dbReference type="ARBA" id="ARBA00023204"/>
    </source>
</evidence>
<comment type="caution">
    <text evidence="7">Lacks conserved residue(s) required for the propagation of feature annotation.</text>
</comment>
<dbReference type="PANTHER" id="PTHR30446:SF0">
    <property type="entry name" value="RECOMBINATION PROTEIN RECR"/>
    <property type="match status" value="1"/>
</dbReference>
<sequence>MFIKFPGIGPRQARRFVYFLLALDEQSLNRFTESISLLKQKARQCDRCGYHFFKDDQGGQLCRLCSDPNRDHSLLMVVEKDLDVDTIKRSDSYPGLFFILGGLVPILDKEPAKRIRLAKLLNLIKTELKSGVLTEIILALSVNSEGDYTIDYLKQHLQLILVDYPNTKISVLGRGLSTGTELEYSDSETLRNALKNRG</sequence>
<name>A0A1G2QHB7_9BACT</name>
<evidence type="ECO:0000313" key="10">
    <source>
        <dbReference type="Proteomes" id="UP000177838"/>
    </source>
</evidence>
<dbReference type="InterPro" id="IPR006171">
    <property type="entry name" value="TOPRIM_dom"/>
</dbReference>
<evidence type="ECO:0000256" key="1">
    <source>
        <dbReference type="ARBA" id="ARBA00022723"/>
    </source>
</evidence>
<dbReference type="HAMAP" id="MF_00017">
    <property type="entry name" value="RecR"/>
    <property type="match status" value="1"/>
</dbReference>
<dbReference type="GO" id="GO:0006310">
    <property type="term" value="P:DNA recombination"/>
    <property type="evidence" value="ECO:0007669"/>
    <property type="project" value="UniProtKB-UniRule"/>
</dbReference>
<dbReference type="Proteomes" id="UP000177838">
    <property type="component" value="Unassembled WGS sequence"/>
</dbReference>
<keyword evidence="6 7" id="KW-0234">DNA repair</keyword>
<comment type="similarity">
    <text evidence="7">Belongs to the RecR family.</text>
</comment>
<feature type="domain" description="Toprim" evidence="8">
    <location>
        <begin position="73"/>
        <end position="177"/>
    </location>
</feature>
<dbReference type="Gene3D" id="3.40.1360.10">
    <property type="match status" value="1"/>
</dbReference>
<proteinExistence type="inferred from homology"/>
<gene>
    <name evidence="7" type="primary">recR</name>
    <name evidence="9" type="ORF">A2589_01290</name>
</gene>
<evidence type="ECO:0000256" key="4">
    <source>
        <dbReference type="ARBA" id="ARBA00022833"/>
    </source>
</evidence>
<evidence type="ECO:0000259" key="8">
    <source>
        <dbReference type="PROSITE" id="PS50880"/>
    </source>
</evidence>
<dbReference type="GO" id="GO:0008270">
    <property type="term" value="F:zinc ion binding"/>
    <property type="evidence" value="ECO:0007669"/>
    <property type="project" value="UniProtKB-KW"/>
</dbReference>
<evidence type="ECO:0000256" key="7">
    <source>
        <dbReference type="HAMAP-Rule" id="MF_00017"/>
    </source>
</evidence>
<dbReference type="PANTHER" id="PTHR30446">
    <property type="entry name" value="RECOMBINATION PROTEIN RECR"/>
    <property type="match status" value="1"/>
</dbReference>
<dbReference type="SUPFAM" id="SSF111304">
    <property type="entry name" value="Recombination protein RecR"/>
    <property type="match status" value="1"/>
</dbReference>
<evidence type="ECO:0000256" key="5">
    <source>
        <dbReference type="ARBA" id="ARBA00023172"/>
    </source>
</evidence>
<dbReference type="EMBL" id="MHTK01000006">
    <property type="protein sequence ID" value="OHA59479.1"/>
    <property type="molecule type" value="Genomic_DNA"/>
</dbReference>
<organism evidence="9 10">
    <name type="scientific">Candidatus Vogelbacteria bacterium RIFOXYD1_FULL_46_19</name>
    <dbReference type="NCBI Taxonomy" id="1802439"/>
    <lineage>
        <taxon>Bacteria</taxon>
        <taxon>Candidatus Vogeliibacteriota</taxon>
    </lineage>
</organism>
<comment type="function">
    <text evidence="7">May play a role in DNA repair. It seems to be involved in an RecBC-independent recombinational process of DNA repair. It may act with RecF and RecO.</text>
</comment>
<reference evidence="9 10" key="1">
    <citation type="journal article" date="2016" name="Nat. Commun.">
        <title>Thousands of microbial genomes shed light on interconnected biogeochemical processes in an aquifer system.</title>
        <authorList>
            <person name="Anantharaman K."/>
            <person name="Brown C.T."/>
            <person name="Hug L.A."/>
            <person name="Sharon I."/>
            <person name="Castelle C.J."/>
            <person name="Probst A.J."/>
            <person name="Thomas B.C."/>
            <person name="Singh A."/>
            <person name="Wilkins M.J."/>
            <person name="Karaoz U."/>
            <person name="Brodie E.L."/>
            <person name="Williams K.H."/>
            <person name="Hubbard S.S."/>
            <person name="Banfield J.F."/>
        </authorList>
    </citation>
    <scope>NUCLEOTIDE SEQUENCE [LARGE SCALE GENOMIC DNA]</scope>
</reference>
<keyword evidence="5 7" id="KW-0233">DNA recombination</keyword>
<keyword evidence="4 7" id="KW-0862">Zinc</keyword>
<dbReference type="STRING" id="1802439.A2589_01290"/>
<dbReference type="InterPro" id="IPR023627">
    <property type="entry name" value="Rcmb_RecR"/>
</dbReference>
<dbReference type="GO" id="GO:0006281">
    <property type="term" value="P:DNA repair"/>
    <property type="evidence" value="ECO:0007669"/>
    <property type="project" value="UniProtKB-UniRule"/>
</dbReference>
<protein>
    <recommendedName>
        <fullName evidence="7">Recombination protein RecR</fullName>
    </recommendedName>
</protein>